<comment type="catalytic activity">
    <reaction evidence="1">
        <text>Hydrolysis of terminal, non-reducing beta-D-glucosyl residues with release of beta-D-glucose.</text>
        <dbReference type="EC" id="3.2.1.21"/>
    </reaction>
</comment>
<evidence type="ECO:0000259" key="9">
    <source>
        <dbReference type="Pfam" id="PF01915"/>
    </source>
</evidence>
<dbReference type="PROSITE" id="PS00775">
    <property type="entry name" value="GLYCOSYL_HYDROL_F3"/>
    <property type="match status" value="1"/>
</dbReference>
<keyword evidence="4" id="KW-0732">Signal</keyword>
<evidence type="ECO:0000259" key="8">
    <source>
        <dbReference type="Pfam" id="PF00933"/>
    </source>
</evidence>
<dbReference type="SUPFAM" id="SSF51445">
    <property type="entry name" value="(Trans)glycosidases"/>
    <property type="match status" value="1"/>
</dbReference>
<comment type="similarity">
    <text evidence="2 7">Belongs to the glycosyl hydrolase 3 family.</text>
</comment>
<dbReference type="Gene3D" id="3.20.20.300">
    <property type="entry name" value="Glycoside hydrolase, family 3, N-terminal domain"/>
    <property type="match status" value="1"/>
</dbReference>
<evidence type="ECO:0000256" key="4">
    <source>
        <dbReference type="ARBA" id="ARBA00022729"/>
    </source>
</evidence>
<dbReference type="InterPro" id="IPR017853">
    <property type="entry name" value="GH"/>
</dbReference>
<protein>
    <recommendedName>
        <fullName evidence="3">beta-glucosidase</fullName>
        <ecNumber evidence="3">3.2.1.21</ecNumber>
    </recommendedName>
</protein>
<dbReference type="RefSeq" id="WP_177155074.1">
    <property type="nucleotide sequence ID" value="NZ_FNAD01000018.1"/>
</dbReference>
<evidence type="ECO:0000313" key="11">
    <source>
        <dbReference type="Proteomes" id="UP000198949"/>
    </source>
</evidence>
<keyword evidence="6 7" id="KW-0326">Glycosidase</keyword>
<dbReference type="Proteomes" id="UP000198949">
    <property type="component" value="Unassembled WGS sequence"/>
</dbReference>
<dbReference type="InterPro" id="IPR001764">
    <property type="entry name" value="Glyco_hydro_3_N"/>
</dbReference>
<dbReference type="PANTHER" id="PTHR30620:SF16">
    <property type="entry name" value="LYSOSOMAL BETA GLUCOSIDASE"/>
    <property type="match status" value="1"/>
</dbReference>
<accession>A0A1G7C5H8</accession>
<dbReference type="GO" id="GO:0009251">
    <property type="term" value="P:glucan catabolic process"/>
    <property type="evidence" value="ECO:0007669"/>
    <property type="project" value="TreeGrafter"/>
</dbReference>
<name>A0A1G7C5H8_9ACTN</name>
<reference evidence="11" key="1">
    <citation type="submission" date="2016-10" db="EMBL/GenBank/DDBJ databases">
        <authorList>
            <person name="Varghese N."/>
            <person name="Submissions S."/>
        </authorList>
    </citation>
    <scope>NUCLEOTIDE SEQUENCE [LARGE SCALE GENOMIC DNA]</scope>
    <source>
        <strain evidence="11">CGMCC 4.3516</strain>
    </source>
</reference>
<evidence type="ECO:0000313" key="10">
    <source>
        <dbReference type="EMBL" id="SDE34030.1"/>
    </source>
</evidence>
<dbReference type="InterPro" id="IPR019800">
    <property type="entry name" value="Glyco_hydro_3_AS"/>
</dbReference>
<dbReference type="InterPro" id="IPR002772">
    <property type="entry name" value="Glyco_hydro_3_C"/>
</dbReference>
<dbReference type="InterPro" id="IPR036881">
    <property type="entry name" value="Glyco_hydro_3_C_sf"/>
</dbReference>
<evidence type="ECO:0000256" key="1">
    <source>
        <dbReference type="ARBA" id="ARBA00000448"/>
    </source>
</evidence>
<sequence>MGASLPALLRRPAILWSALAAALIAAVAAVLLVIPDDSGDPDYLDASLPIDERVDDLLGRMTIEEKVGQMTQAAVGAVDPYPGDIAELGIGSLLNGGSDALRSTPEEWAAMIDGYQRRALDSRLGIPLMYGIDAVHGNPAVPGATVFPHNIGLGAAHDPDLAGRAAAVTAAETRAAGIHWTFAPCVCVARDSRWGRTYESYGEDPGPAFEYAGPVVQGFQGEDLAANTSVLATAKHFVGDGGTAYGTSTTEEYLLDQGVTTLTEEELRSIHLAPFEAAIDAGVGSVMVSYSSTDLGDGPLKAHADEYLLTDVLKGELGFDGFVVSDWQGVDQISADYAESVRTAINAGIDMVMVPFEYQDFITTLLTEVDEGRVSEDRIDDAVSRILTQKFALGLFEHPLADTAGAGDVGSPEHREVAREAAAASQVLLRNDGDLLPLSGDESIYVAGSGADALGRQLGGWSGSWQGSVEAVNEGTTILAGIEEVAPDAAVTYSERATEPVEGADVGIVVVAEDPYAEGVGDAGAGEHDMLVSEEDAAAIETVCGAVDCAVIVVSGRPIEIEPHLTEVDALVAAWLPGSEGTGVADPLFGLTPYDGRLPVSWPRLVADEPLNVGDEGYDPLFPYGFGLQTA</sequence>
<dbReference type="EC" id="3.2.1.21" evidence="3"/>
<organism evidence="10 11">
    <name type="scientific">Glycomyces harbinensis</name>
    <dbReference type="NCBI Taxonomy" id="58114"/>
    <lineage>
        <taxon>Bacteria</taxon>
        <taxon>Bacillati</taxon>
        <taxon>Actinomycetota</taxon>
        <taxon>Actinomycetes</taxon>
        <taxon>Glycomycetales</taxon>
        <taxon>Glycomycetaceae</taxon>
        <taxon>Glycomyces</taxon>
    </lineage>
</organism>
<dbReference type="STRING" id="58114.SAMN05216270_118134"/>
<evidence type="ECO:0000256" key="7">
    <source>
        <dbReference type="RuleBase" id="RU361161"/>
    </source>
</evidence>
<evidence type="ECO:0000256" key="5">
    <source>
        <dbReference type="ARBA" id="ARBA00022801"/>
    </source>
</evidence>
<dbReference type="PANTHER" id="PTHR30620">
    <property type="entry name" value="PERIPLASMIC BETA-GLUCOSIDASE-RELATED"/>
    <property type="match status" value="1"/>
</dbReference>
<dbReference type="GO" id="GO:0008422">
    <property type="term" value="F:beta-glucosidase activity"/>
    <property type="evidence" value="ECO:0007669"/>
    <property type="project" value="UniProtKB-EC"/>
</dbReference>
<dbReference type="Pfam" id="PF01915">
    <property type="entry name" value="Glyco_hydro_3_C"/>
    <property type="match status" value="1"/>
</dbReference>
<evidence type="ECO:0000256" key="6">
    <source>
        <dbReference type="ARBA" id="ARBA00023295"/>
    </source>
</evidence>
<feature type="domain" description="Glycoside hydrolase family 3 N-terminal" evidence="8">
    <location>
        <begin position="62"/>
        <end position="388"/>
    </location>
</feature>
<feature type="domain" description="Glycoside hydrolase family 3 C-terminal" evidence="9">
    <location>
        <begin position="427"/>
        <end position="629"/>
    </location>
</feature>
<evidence type="ECO:0000256" key="2">
    <source>
        <dbReference type="ARBA" id="ARBA00005336"/>
    </source>
</evidence>
<proteinExistence type="inferred from homology"/>
<dbReference type="Gene3D" id="3.40.50.1700">
    <property type="entry name" value="Glycoside hydrolase family 3 C-terminal domain"/>
    <property type="match status" value="1"/>
</dbReference>
<dbReference type="InterPro" id="IPR036962">
    <property type="entry name" value="Glyco_hydro_3_N_sf"/>
</dbReference>
<dbReference type="PRINTS" id="PR00133">
    <property type="entry name" value="GLHYDRLASE3"/>
</dbReference>
<dbReference type="Pfam" id="PF00933">
    <property type="entry name" value="Glyco_hydro_3"/>
    <property type="match status" value="1"/>
</dbReference>
<dbReference type="SUPFAM" id="SSF52279">
    <property type="entry name" value="Beta-D-glucan exohydrolase, C-terminal domain"/>
    <property type="match status" value="1"/>
</dbReference>
<keyword evidence="11" id="KW-1185">Reference proteome</keyword>
<gene>
    <name evidence="10" type="ORF">SAMN05216270_118134</name>
</gene>
<dbReference type="InterPro" id="IPR051915">
    <property type="entry name" value="Cellulose_Degrad_GH3"/>
</dbReference>
<evidence type="ECO:0000256" key="3">
    <source>
        <dbReference type="ARBA" id="ARBA00012744"/>
    </source>
</evidence>
<dbReference type="EMBL" id="FNAD01000018">
    <property type="protein sequence ID" value="SDE34030.1"/>
    <property type="molecule type" value="Genomic_DNA"/>
</dbReference>
<keyword evidence="5 7" id="KW-0378">Hydrolase</keyword>
<dbReference type="AlphaFoldDB" id="A0A1G7C5H8"/>